<dbReference type="Pfam" id="PF24547">
    <property type="entry name" value="DUF7601"/>
    <property type="match status" value="1"/>
</dbReference>
<proteinExistence type="predicted"/>
<keyword evidence="6" id="KW-1185">Reference proteome</keyword>
<evidence type="ECO:0000259" key="4">
    <source>
        <dbReference type="Pfam" id="PF24547"/>
    </source>
</evidence>
<keyword evidence="2" id="KW-0732">Signal</keyword>
<accession>A0A1T4XL96</accession>
<dbReference type="OrthoDB" id="9816455at2"/>
<dbReference type="AlphaFoldDB" id="A0A1T4XL96"/>
<feature type="chain" id="PRO_5012007121" evidence="2">
    <location>
        <begin position="25"/>
        <end position="858"/>
    </location>
</feature>
<feature type="domain" description="DUF5979" evidence="3">
    <location>
        <begin position="593"/>
        <end position="707"/>
    </location>
</feature>
<gene>
    <name evidence="5" type="ORF">SAMN02745178_01978</name>
</gene>
<organism evidence="5 6">
    <name type="scientific">Gemmiger formicilis</name>
    <dbReference type="NCBI Taxonomy" id="745368"/>
    <lineage>
        <taxon>Bacteria</taxon>
        <taxon>Bacillati</taxon>
        <taxon>Bacillota</taxon>
        <taxon>Clostridia</taxon>
        <taxon>Eubacteriales</taxon>
        <taxon>Gemmiger</taxon>
    </lineage>
</organism>
<dbReference type="STRING" id="745368.SAMN02745178_01978"/>
<reference evidence="5 6" key="1">
    <citation type="submission" date="2017-02" db="EMBL/GenBank/DDBJ databases">
        <authorList>
            <person name="Peterson S.W."/>
        </authorList>
    </citation>
    <scope>NUCLEOTIDE SEQUENCE [LARGE SCALE GENOMIC DNA]</scope>
    <source>
        <strain evidence="5 6">ATCC 27749</strain>
    </source>
</reference>
<feature type="compositionally biased region" description="Low complexity" evidence="1">
    <location>
        <begin position="55"/>
        <end position="66"/>
    </location>
</feature>
<evidence type="ECO:0000313" key="6">
    <source>
        <dbReference type="Proteomes" id="UP000190286"/>
    </source>
</evidence>
<dbReference type="GeneID" id="93338428"/>
<evidence type="ECO:0000259" key="3">
    <source>
        <dbReference type="Pfam" id="PF19407"/>
    </source>
</evidence>
<feature type="signal peptide" evidence="2">
    <location>
        <begin position="1"/>
        <end position="24"/>
    </location>
</feature>
<feature type="domain" description="DUF7601" evidence="4">
    <location>
        <begin position="712"/>
        <end position="808"/>
    </location>
</feature>
<protein>
    <submittedName>
        <fullName evidence="5">Uncharacterized protein</fullName>
    </submittedName>
</protein>
<dbReference type="Proteomes" id="UP000190286">
    <property type="component" value="Unassembled WGS sequence"/>
</dbReference>
<evidence type="ECO:0000313" key="5">
    <source>
        <dbReference type="EMBL" id="SKA89875.1"/>
    </source>
</evidence>
<feature type="region of interest" description="Disordered" evidence="1">
    <location>
        <begin position="38"/>
        <end position="66"/>
    </location>
</feature>
<dbReference type="Gene3D" id="2.60.40.1140">
    <property type="entry name" value="Collagen-binding surface protein Cna, B-type domain"/>
    <property type="match status" value="2"/>
</dbReference>
<dbReference type="InterPro" id="IPR046022">
    <property type="entry name" value="DUF5979"/>
</dbReference>
<dbReference type="RefSeq" id="WP_078784876.1">
    <property type="nucleotide sequence ID" value="NZ_FUYF01000011.1"/>
</dbReference>
<sequence>MKKRLLAVLLACCMAAGMANAVFAADELPATAESAAAIAPADPDPPAPEPEIEAEPTPAAAPAATPETARTLVMETLLAAPDTAAQTAVVTSAELVDSIRTDGCFTAKVNGSTDRLDGAVYTWYRSKDGTNWEEVPQQLCSGDAWNITPGSEHRLNAALDACIAGVRDAERLYYKVEVTGTDGAKLTAAAMQVPYCIQLQNGSFETPDIAGLKAYHNKNNNTPASRLYYSPDGETGSFFTQYPSGEGGIVWQTTGVARHWQTGSAGLYIELADGSNRSYNGTRNYPEASYSIDGAYDGRQFAELNCEAYGALYQDVLTAPGTTLHWSLAHRARGRGMQDSMALLIAPVDVAAQITDILAGVSSEDDNRGLLVRAALDRTVQYNGEEVPIRSFMVGGEITDGSDQWGVHSGDYTVRAGQYVSRFFFLALSSGKGDRREGNLLDKVWFSTEPAPPVAGHANLTLRKTLAGSLTADELTAVRAGLTFTVTRSDGTAVAVISGADMTVGTDPAQCSYTIQDLPVASESGTPYTYTVTETAHAAPAAVLYLASRAAVNGDALQPAGDPPTLANITLLQNGTTYADFENTYARQTGSLRLTKAVDDTALRDEAEAVTNTFTVGSLPIGSYTLVYDDGTARTVTLDAPGALTVPLKGLHSVTVEDVPVGSYTVTETDHPDLAGWYCTTTAAAAAGTVQVPSGGVGEAVITNTYAPFLRVTVTKQVTGGMGDTRRGFAFTAAIDGAAVTADTPYVQPYGGAALTADGFTIPHKGSIVIGHLKPGQTVTVTEETLTDYETTMDDGSSVTLGSSYTATLTGDAALTCVNNKDGVPPTGLAQDAAPAVWLLAAGAALAVVCRRRREAAP</sequence>
<name>A0A1T4XL96_9FIRM</name>
<dbReference type="Pfam" id="PF19407">
    <property type="entry name" value="DUF5979"/>
    <property type="match status" value="1"/>
</dbReference>
<dbReference type="InterPro" id="IPR055382">
    <property type="entry name" value="DUF7601"/>
</dbReference>
<evidence type="ECO:0000256" key="2">
    <source>
        <dbReference type="SAM" id="SignalP"/>
    </source>
</evidence>
<dbReference type="EMBL" id="FUYF01000011">
    <property type="protein sequence ID" value="SKA89875.1"/>
    <property type="molecule type" value="Genomic_DNA"/>
</dbReference>
<evidence type="ECO:0000256" key="1">
    <source>
        <dbReference type="SAM" id="MobiDB-lite"/>
    </source>
</evidence>